<dbReference type="Pfam" id="PF11143">
    <property type="entry name" value="DUF2919"/>
    <property type="match status" value="1"/>
</dbReference>
<feature type="transmembrane region" description="Helical" evidence="1">
    <location>
        <begin position="17"/>
        <end position="36"/>
    </location>
</feature>
<feature type="transmembrane region" description="Helical" evidence="1">
    <location>
        <begin position="112"/>
        <end position="131"/>
    </location>
</feature>
<keyword evidence="3" id="KW-1185">Reference proteome</keyword>
<name>A0ABS6DDM8_9ENTR</name>
<dbReference type="Proteomes" id="UP000686327">
    <property type="component" value="Unassembled WGS sequence"/>
</dbReference>
<keyword evidence="1" id="KW-0472">Membrane</keyword>
<proteinExistence type="predicted"/>
<gene>
    <name evidence="2" type="ORF">KC222_04650</name>
</gene>
<sequence>MYPPADYDSQGNLKAPLLFWAVLLLQARTWVLLVLAGASRQQGDALLGLFYPDRDTFWLGLIPGVPAAFAFLLSGRRHLWPRFWRAFRWLLVAAQAALLVWQLVLLAGGEELTATTIVLLVADLFALWWLFVNRRLRDYFAVQSE</sequence>
<protein>
    <submittedName>
        <fullName evidence="2">DUF2919 domain-containing protein</fullName>
    </submittedName>
</protein>
<keyword evidence="1" id="KW-0812">Transmembrane</keyword>
<reference evidence="2 3" key="1">
    <citation type="submission" date="2021-04" db="EMBL/GenBank/DDBJ databases">
        <authorList>
            <person name="Seiffert S.N."/>
        </authorList>
    </citation>
    <scope>NUCLEOTIDE SEQUENCE [LARGE SCALE GENOMIC DNA]</scope>
    <source>
        <strain evidence="2 3">1</strain>
    </source>
</reference>
<organism evidence="2 3">
    <name type="scientific">Cedecea davisae</name>
    <dbReference type="NCBI Taxonomy" id="158484"/>
    <lineage>
        <taxon>Bacteria</taxon>
        <taxon>Pseudomonadati</taxon>
        <taxon>Pseudomonadota</taxon>
        <taxon>Gammaproteobacteria</taxon>
        <taxon>Enterobacterales</taxon>
        <taxon>Enterobacteriaceae</taxon>
        <taxon>Cedecea</taxon>
    </lineage>
</organism>
<dbReference type="InterPro" id="IPR021318">
    <property type="entry name" value="DUF2919"/>
</dbReference>
<dbReference type="RefSeq" id="WP_216374810.1">
    <property type="nucleotide sequence ID" value="NZ_JAGRYT010000012.1"/>
</dbReference>
<feature type="transmembrane region" description="Helical" evidence="1">
    <location>
        <begin position="86"/>
        <end position="106"/>
    </location>
</feature>
<feature type="transmembrane region" description="Helical" evidence="1">
    <location>
        <begin position="56"/>
        <end position="74"/>
    </location>
</feature>
<evidence type="ECO:0000313" key="3">
    <source>
        <dbReference type="Proteomes" id="UP000686327"/>
    </source>
</evidence>
<comment type="caution">
    <text evidence="2">The sequence shown here is derived from an EMBL/GenBank/DDBJ whole genome shotgun (WGS) entry which is preliminary data.</text>
</comment>
<dbReference type="EMBL" id="JAGRYU010000008">
    <property type="protein sequence ID" value="MBU4681294.1"/>
    <property type="molecule type" value="Genomic_DNA"/>
</dbReference>
<reference evidence="3" key="2">
    <citation type="submission" date="2023-07" db="EMBL/GenBank/DDBJ databases">
        <title>Cedecea davisae an AmpC producer and its therapeutic implications.</title>
        <authorList>
            <person name="Notter J."/>
        </authorList>
    </citation>
    <scope>NUCLEOTIDE SEQUENCE [LARGE SCALE GENOMIC DNA]</scope>
    <source>
        <strain evidence="3">1</strain>
    </source>
</reference>
<evidence type="ECO:0000256" key="1">
    <source>
        <dbReference type="SAM" id="Phobius"/>
    </source>
</evidence>
<evidence type="ECO:0000313" key="2">
    <source>
        <dbReference type="EMBL" id="MBU4681294.1"/>
    </source>
</evidence>
<accession>A0ABS6DDM8</accession>
<keyword evidence="1" id="KW-1133">Transmembrane helix</keyword>